<dbReference type="InterPro" id="IPR005477">
    <property type="entry name" value="Dxylulose-5-P_synthase"/>
</dbReference>
<comment type="subunit">
    <text evidence="3 10">Homodimer.</text>
</comment>
<proteinExistence type="inferred from homology"/>
<evidence type="ECO:0000256" key="9">
    <source>
        <dbReference type="ARBA" id="ARBA00023229"/>
    </source>
</evidence>
<comment type="catalytic activity">
    <reaction evidence="10">
        <text>D-glyceraldehyde 3-phosphate + pyruvate + H(+) = 1-deoxy-D-xylulose 5-phosphate + CO2</text>
        <dbReference type="Rhea" id="RHEA:12605"/>
        <dbReference type="ChEBI" id="CHEBI:15361"/>
        <dbReference type="ChEBI" id="CHEBI:15378"/>
        <dbReference type="ChEBI" id="CHEBI:16526"/>
        <dbReference type="ChEBI" id="CHEBI:57792"/>
        <dbReference type="ChEBI" id="CHEBI:59776"/>
        <dbReference type="EC" id="2.2.1.7"/>
    </reaction>
</comment>
<dbReference type="CDD" id="cd07033">
    <property type="entry name" value="TPP_PYR_DXS_TK_like"/>
    <property type="match status" value="1"/>
</dbReference>
<dbReference type="InterPro" id="IPR005475">
    <property type="entry name" value="Transketolase-like_Pyr-bd"/>
</dbReference>
<evidence type="ECO:0000313" key="12">
    <source>
        <dbReference type="EMBL" id="SLM11204.1"/>
    </source>
</evidence>
<evidence type="ECO:0000256" key="7">
    <source>
        <dbReference type="ARBA" id="ARBA00022977"/>
    </source>
</evidence>
<dbReference type="GO" id="GO:0019288">
    <property type="term" value="P:isopentenyl diphosphate biosynthetic process, methylerythritol 4-phosphate pathway"/>
    <property type="evidence" value="ECO:0007669"/>
    <property type="project" value="TreeGrafter"/>
</dbReference>
<keyword evidence="9 10" id="KW-0414">Isoprene biosynthesis</keyword>
<dbReference type="UniPathway" id="UPA00064">
    <property type="reaction ID" value="UER00091"/>
</dbReference>
<feature type="binding site" evidence="10">
    <location>
        <begin position="120"/>
        <end position="122"/>
    </location>
    <ligand>
        <name>thiamine diphosphate</name>
        <dbReference type="ChEBI" id="CHEBI:58937"/>
    </ligand>
</feature>
<dbReference type="SUPFAM" id="SSF52518">
    <property type="entry name" value="Thiamin diphosphate-binding fold (THDP-binding)"/>
    <property type="match status" value="2"/>
</dbReference>
<dbReference type="GO" id="GO:0005829">
    <property type="term" value="C:cytosol"/>
    <property type="evidence" value="ECO:0007669"/>
    <property type="project" value="TreeGrafter"/>
</dbReference>
<dbReference type="AlphaFoldDB" id="A0A3P3XGQ9"/>
<dbReference type="PANTHER" id="PTHR43322:SF5">
    <property type="entry name" value="1-DEOXY-D-XYLULOSE-5-PHOSPHATE SYNTHASE, CHLOROPLASTIC"/>
    <property type="match status" value="1"/>
</dbReference>
<evidence type="ECO:0000256" key="5">
    <source>
        <dbReference type="ARBA" id="ARBA00022723"/>
    </source>
</evidence>
<dbReference type="PANTHER" id="PTHR43322">
    <property type="entry name" value="1-D-DEOXYXYLULOSE 5-PHOSPHATE SYNTHASE-RELATED"/>
    <property type="match status" value="1"/>
</dbReference>
<comment type="cofactor">
    <cofactor evidence="10">
        <name>Mg(2+)</name>
        <dbReference type="ChEBI" id="CHEBI:18420"/>
    </cofactor>
    <text evidence="10">Binds 1 Mg(2+) ion per subunit.</text>
</comment>
<keyword evidence="7 10" id="KW-0784">Thiamine biosynthesis</keyword>
<evidence type="ECO:0000256" key="3">
    <source>
        <dbReference type="ARBA" id="ARBA00011738"/>
    </source>
</evidence>
<dbReference type="CDD" id="cd02007">
    <property type="entry name" value="TPP_DXS"/>
    <property type="match status" value="1"/>
</dbReference>
<dbReference type="GO" id="GO:0030976">
    <property type="term" value="F:thiamine pyrophosphate binding"/>
    <property type="evidence" value="ECO:0007669"/>
    <property type="project" value="UniProtKB-UniRule"/>
</dbReference>
<feature type="domain" description="Transketolase-like pyrimidine-binding" evidence="11">
    <location>
        <begin position="321"/>
        <end position="484"/>
    </location>
</feature>
<dbReference type="GO" id="GO:0008661">
    <property type="term" value="F:1-deoxy-D-xylulose-5-phosphate synthase activity"/>
    <property type="evidence" value="ECO:0007669"/>
    <property type="project" value="UniProtKB-UniRule"/>
</dbReference>
<feature type="binding site" evidence="10">
    <location>
        <position position="180"/>
    </location>
    <ligand>
        <name>thiamine diphosphate</name>
        <dbReference type="ChEBI" id="CHEBI:58937"/>
    </ligand>
</feature>
<accession>A0A3P3XGQ9</accession>
<gene>
    <name evidence="10 12" type="primary">dxs</name>
    <name evidence="12" type="ORF">SPIROBIBN47_180051</name>
</gene>
<name>A0A3P3XGQ9_9SPIR</name>
<dbReference type="HAMAP" id="MF_00315">
    <property type="entry name" value="DXP_synth"/>
    <property type="match status" value="1"/>
</dbReference>
<feature type="binding site" evidence="10">
    <location>
        <position position="180"/>
    </location>
    <ligand>
        <name>Mg(2+)</name>
        <dbReference type="ChEBI" id="CHEBI:18420"/>
    </ligand>
</feature>
<feature type="binding site" evidence="10">
    <location>
        <position position="151"/>
    </location>
    <ligand>
        <name>Mg(2+)</name>
        <dbReference type="ChEBI" id="CHEBI:18420"/>
    </ligand>
</feature>
<dbReference type="SMART" id="SM00861">
    <property type="entry name" value="Transket_pyr"/>
    <property type="match status" value="1"/>
</dbReference>
<feature type="binding site" evidence="10">
    <location>
        <position position="79"/>
    </location>
    <ligand>
        <name>thiamine diphosphate</name>
        <dbReference type="ChEBI" id="CHEBI:58937"/>
    </ligand>
</feature>
<keyword evidence="8 10" id="KW-0786">Thiamine pyrophosphate</keyword>
<keyword evidence="6 10" id="KW-0460">Magnesium</keyword>
<evidence type="ECO:0000256" key="4">
    <source>
        <dbReference type="ARBA" id="ARBA00022679"/>
    </source>
</evidence>
<reference evidence="12" key="1">
    <citation type="submission" date="2017-02" db="EMBL/GenBank/DDBJ databases">
        <authorList>
            <person name="Regsiter A."/>
            <person name="William W."/>
        </authorList>
    </citation>
    <scope>NUCLEOTIDE SEQUENCE</scope>
    <source>
        <strain evidence="12">Bib</strain>
    </source>
</reference>
<dbReference type="EC" id="2.2.1.7" evidence="10"/>
<evidence type="ECO:0000256" key="2">
    <source>
        <dbReference type="ARBA" id="ARBA00011081"/>
    </source>
</evidence>
<dbReference type="Pfam" id="PF13292">
    <property type="entry name" value="DXP_synthase_N"/>
    <property type="match status" value="1"/>
</dbReference>
<dbReference type="Pfam" id="PF02779">
    <property type="entry name" value="Transket_pyr"/>
    <property type="match status" value="1"/>
</dbReference>
<dbReference type="InterPro" id="IPR033248">
    <property type="entry name" value="Transketolase_C"/>
</dbReference>
<comment type="pathway">
    <text evidence="1 10">Metabolic intermediate biosynthesis; 1-deoxy-D-xylulose 5-phosphate biosynthesis; 1-deoxy-D-xylulose 5-phosphate from D-glyceraldehyde 3-phosphate and pyruvate: step 1/1.</text>
</comment>
<dbReference type="InterPro" id="IPR009014">
    <property type="entry name" value="Transketo_C/PFOR_II"/>
</dbReference>
<evidence type="ECO:0000256" key="1">
    <source>
        <dbReference type="ARBA" id="ARBA00004980"/>
    </source>
</evidence>
<dbReference type="Gene3D" id="3.40.50.970">
    <property type="match status" value="2"/>
</dbReference>
<dbReference type="Gene3D" id="3.40.50.920">
    <property type="match status" value="1"/>
</dbReference>
<dbReference type="SUPFAM" id="SSF52922">
    <property type="entry name" value="TK C-terminal domain-like"/>
    <property type="match status" value="1"/>
</dbReference>
<dbReference type="NCBIfam" id="TIGR00204">
    <property type="entry name" value="dxs"/>
    <property type="match status" value="1"/>
</dbReference>
<protein>
    <recommendedName>
        <fullName evidence="10">1-deoxy-D-xylulose-5-phosphate synthase</fullName>
        <ecNumber evidence="10">2.2.1.7</ecNumber>
    </recommendedName>
    <alternativeName>
        <fullName evidence="10">1-deoxyxylulose-5-phosphate synthase</fullName>
        <shortName evidence="10">DXP synthase</shortName>
        <shortName evidence="10">DXPS</shortName>
    </alternativeName>
</protein>
<sequence length="663" mass="71258">MVQYIDMALLDHISGPADLKELSLAELRRLADEIRSRIVETVQLNGGHLASNLGVVELTIALHRVFHSPQDAIVWDVGHQCYPHKILTGRAERFHTLRRQGGISGFPKREESEHDIFDTGHSSTAISSALGLLAARTQTGKQGRVIAVVGDGVLTSGMAMEGLSNAGQLGLPLILVLNDNRMSISRSVGSISRYLSKLSASMRYQSFRAHIDAAVLKIPRIGKPLSEFINRSKRAVKAIFFKENLFVDYGFEYVGPIDGHSITAMIDAFAHVRNLNRPVVVHVITKKGKGLERAEEDPESFHGLGPSCPDIPGAGESSHGESFSSCFANSLIELAEHDARVMAITAAMASGTGVAKMLERWPQRVFDVGIAEQHAVTFAAGLAQGGLRPVVAIYSTFMQRAVDQVFQDVSLANVPVLFALDRAGAVGEDGETHQGIYDIALFKAMPNLIFFAPADGDELAAFMKLSLSLDAPCMMRYPKAFSPCANGAMRPLEVGKGTMMRERAGARILVCAVGPLAYSAADASDALEKKAVLADVYNVRFLSHIDEEYLASLCARYDAILTAEDGVRVGGFGETLAAILARRGVRAGIRSLGFENTPLAQASRDALLAQAGLNTKGIQKALEELQRSLGPESKKNAYAASVAAATIARATPIPVPGEVQHVR</sequence>
<dbReference type="NCBIfam" id="NF003933">
    <property type="entry name" value="PRK05444.2-2"/>
    <property type="match status" value="1"/>
</dbReference>
<evidence type="ECO:0000259" key="11">
    <source>
        <dbReference type="SMART" id="SM00861"/>
    </source>
</evidence>
<comment type="function">
    <text evidence="10">Catalyzes the acyloin condensation reaction between C atoms 2 and 3 of pyruvate and glyceraldehyde 3-phosphate to yield 1-deoxy-D-xylulose-5-phosphate (DXP).</text>
</comment>
<comment type="cofactor">
    <cofactor evidence="10">
        <name>thiamine diphosphate</name>
        <dbReference type="ChEBI" id="CHEBI:58937"/>
    </cofactor>
    <text evidence="10">Binds 1 thiamine pyrophosphate per subunit.</text>
</comment>
<dbReference type="GO" id="GO:0009228">
    <property type="term" value="P:thiamine biosynthetic process"/>
    <property type="evidence" value="ECO:0007669"/>
    <property type="project" value="UniProtKB-UniRule"/>
</dbReference>
<dbReference type="EMBL" id="FWDM01000010">
    <property type="protein sequence ID" value="SLM11204.1"/>
    <property type="molecule type" value="Genomic_DNA"/>
</dbReference>
<evidence type="ECO:0000256" key="10">
    <source>
        <dbReference type="HAMAP-Rule" id="MF_00315"/>
    </source>
</evidence>
<keyword evidence="5 10" id="KW-0479">Metal-binding</keyword>
<comment type="caution">
    <text evidence="10">Lacks conserved residue(s) required for the propagation of feature annotation.</text>
</comment>
<dbReference type="GO" id="GO:0016114">
    <property type="term" value="P:terpenoid biosynthetic process"/>
    <property type="evidence" value="ECO:0007669"/>
    <property type="project" value="UniProtKB-UniRule"/>
</dbReference>
<keyword evidence="4 10" id="KW-0808">Transferase</keyword>
<organism evidence="12">
    <name type="scientific">uncultured spirochete</name>
    <dbReference type="NCBI Taxonomy" id="156406"/>
    <lineage>
        <taxon>Bacteria</taxon>
        <taxon>Pseudomonadati</taxon>
        <taxon>Spirochaetota</taxon>
        <taxon>Spirochaetia</taxon>
        <taxon>Spirochaetales</taxon>
        <taxon>environmental samples</taxon>
    </lineage>
</organism>
<dbReference type="PROSITE" id="PS00801">
    <property type="entry name" value="TRANSKETOLASE_1"/>
    <property type="match status" value="1"/>
</dbReference>
<comment type="similarity">
    <text evidence="2 10">Belongs to the transketolase family. DXPS subfamily.</text>
</comment>
<evidence type="ECO:0000256" key="6">
    <source>
        <dbReference type="ARBA" id="ARBA00022842"/>
    </source>
</evidence>
<dbReference type="InterPro" id="IPR029061">
    <property type="entry name" value="THDP-binding"/>
</dbReference>
<dbReference type="Pfam" id="PF02780">
    <property type="entry name" value="Transketolase_C"/>
    <property type="match status" value="1"/>
</dbReference>
<feature type="binding site" evidence="10">
    <location>
        <position position="372"/>
    </location>
    <ligand>
        <name>thiamine diphosphate</name>
        <dbReference type="ChEBI" id="CHEBI:58937"/>
    </ligand>
</feature>
<dbReference type="GO" id="GO:0000287">
    <property type="term" value="F:magnesium ion binding"/>
    <property type="evidence" value="ECO:0007669"/>
    <property type="project" value="UniProtKB-UniRule"/>
</dbReference>
<evidence type="ECO:0000256" key="8">
    <source>
        <dbReference type="ARBA" id="ARBA00023052"/>
    </source>
</evidence>
<dbReference type="InterPro" id="IPR049557">
    <property type="entry name" value="Transketolase_CS"/>
</dbReference>